<dbReference type="GeneID" id="19881555"/>
<evidence type="ECO:0000313" key="2">
    <source>
        <dbReference type="Proteomes" id="UP000011082"/>
    </source>
</evidence>
<protein>
    <submittedName>
        <fullName evidence="1">Uncharacterized protein</fullName>
    </submittedName>
</protein>
<gene>
    <name evidence="1" type="ORF">VICG_00841</name>
</gene>
<dbReference type="InParanoid" id="L2GMS5"/>
<name>L2GMS5_VITCO</name>
<dbReference type="Proteomes" id="UP000011082">
    <property type="component" value="Unassembled WGS sequence"/>
</dbReference>
<dbReference type="EMBL" id="JH370134">
    <property type="protein sequence ID" value="ELA42198.1"/>
    <property type="molecule type" value="Genomic_DNA"/>
</dbReference>
<keyword evidence="2" id="KW-1185">Reference proteome</keyword>
<reference evidence="2" key="1">
    <citation type="submission" date="2011-05" db="EMBL/GenBank/DDBJ databases">
        <title>The genome sequence of Vittaforma corneae strain ATCC 50505.</title>
        <authorList>
            <consortium name="The Broad Institute Genome Sequencing Platform"/>
            <person name="Cuomo C."/>
            <person name="Didier E."/>
            <person name="Bowers L."/>
            <person name="Young S.K."/>
            <person name="Zeng Q."/>
            <person name="Gargeya S."/>
            <person name="Fitzgerald M."/>
            <person name="Haas B."/>
            <person name="Abouelleil A."/>
            <person name="Alvarado L."/>
            <person name="Arachchi H.M."/>
            <person name="Berlin A."/>
            <person name="Chapman S.B."/>
            <person name="Gearin G."/>
            <person name="Goldberg J."/>
            <person name="Griggs A."/>
            <person name="Gujja S."/>
            <person name="Hansen M."/>
            <person name="Heiman D."/>
            <person name="Howarth C."/>
            <person name="Larimer J."/>
            <person name="Lui A."/>
            <person name="MacDonald P.J.P."/>
            <person name="McCowen C."/>
            <person name="Montmayeur A."/>
            <person name="Murphy C."/>
            <person name="Neiman D."/>
            <person name="Pearson M."/>
            <person name="Priest M."/>
            <person name="Roberts A."/>
            <person name="Saif S."/>
            <person name="Shea T."/>
            <person name="Sisk P."/>
            <person name="Stolte C."/>
            <person name="Sykes S."/>
            <person name="Wortman J."/>
            <person name="Nusbaum C."/>
            <person name="Birren B."/>
        </authorList>
    </citation>
    <scope>NUCLEOTIDE SEQUENCE [LARGE SCALE GENOMIC DNA]</scope>
    <source>
        <strain evidence="2">ATCC 50505</strain>
    </source>
</reference>
<dbReference type="AlphaFoldDB" id="L2GMS5"/>
<dbReference type="OMA" id="RISYTEC"/>
<evidence type="ECO:0000313" key="1">
    <source>
        <dbReference type="EMBL" id="ELA42198.1"/>
    </source>
</evidence>
<proteinExistence type="predicted"/>
<dbReference type="VEuPathDB" id="MicrosporidiaDB:VICG_00841"/>
<accession>L2GMS5</accession>
<organism evidence="1 2">
    <name type="scientific">Vittaforma corneae (strain ATCC 50505)</name>
    <name type="common">Microsporidian parasite</name>
    <name type="synonym">Nosema corneum</name>
    <dbReference type="NCBI Taxonomy" id="993615"/>
    <lineage>
        <taxon>Eukaryota</taxon>
        <taxon>Fungi</taxon>
        <taxon>Fungi incertae sedis</taxon>
        <taxon>Microsporidia</taxon>
        <taxon>Nosematidae</taxon>
        <taxon>Vittaforma</taxon>
    </lineage>
</organism>
<dbReference type="OrthoDB" id="2194622at2759"/>
<dbReference type="HOGENOM" id="CLU_1379090_0_0_1"/>
<sequence>MKPAIKKEEVVKTICPECKKEATVRSIVVRETKPYKRISYTECKGCGLNETAEEDIEALDYGVSITCDFTDKSTLPDNIRRMAFVNHNSEVTFYHNNKKAFSFSTINSNVDCIEGVILRAVEIVEANIVGNPALKDTLSTLNSLKKDGFKMTIADNTGYSKVCPVGMEYTQAQDMSFDDLNSKDKTVAHKKTPKASSK</sequence>
<dbReference type="RefSeq" id="XP_007604290.1">
    <property type="nucleotide sequence ID" value="XM_007604228.1"/>
</dbReference>